<reference evidence="3 4" key="1">
    <citation type="journal article" date="2022" name="Syst. Appl. Microbiol.">
        <title>Natronocalculus amylovorans gen. nov., sp. nov., and Natranaeroarchaeum aerophilus sp. nov., dominant culturable amylolytic natronoarchaea from hypersaline soda lakes in southwestern Siberia.</title>
        <authorList>
            <person name="Sorokin D.Y."/>
            <person name="Elcheninov A.G."/>
            <person name="Khizhniak T.V."/>
            <person name="Koenen M."/>
            <person name="Bale N.J."/>
            <person name="Damste J.S.S."/>
            <person name="Kublanov I.V."/>
        </authorList>
    </citation>
    <scope>NUCLEOTIDE SEQUENCE [LARGE SCALE GENOMIC DNA]</scope>
    <source>
        <strain evidence="3 4">AArc-St1-1</strain>
    </source>
</reference>
<dbReference type="PANTHER" id="PTHR28008:SF1">
    <property type="entry name" value="DOMAIN PROTEIN, PUTATIVE (AFU_ORTHOLOGUE AFUA_3G10980)-RELATED"/>
    <property type="match status" value="1"/>
</dbReference>
<evidence type="ECO:0000313" key="3">
    <source>
        <dbReference type="EMBL" id="MCL9812182.1"/>
    </source>
</evidence>
<keyword evidence="1" id="KW-0812">Transmembrane</keyword>
<evidence type="ECO:0000256" key="1">
    <source>
        <dbReference type="SAM" id="Phobius"/>
    </source>
</evidence>
<name>A0AAE3FLM7_9EURY</name>
<keyword evidence="4" id="KW-1185">Reference proteome</keyword>
<comment type="caution">
    <text evidence="3">The sequence shown here is derived from an EMBL/GenBank/DDBJ whole genome shotgun (WGS) entry which is preliminary data.</text>
</comment>
<evidence type="ECO:0000313" key="4">
    <source>
        <dbReference type="Proteomes" id="UP001202674"/>
    </source>
</evidence>
<gene>
    <name evidence="3" type="ORF">AArcSt11_00760</name>
</gene>
<proteinExistence type="predicted"/>
<feature type="transmembrane region" description="Helical" evidence="1">
    <location>
        <begin position="46"/>
        <end position="68"/>
    </location>
</feature>
<keyword evidence="1" id="KW-0472">Membrane</keyword>
<dbReference type="Proteomes" id="UP001202674">
    <property type="component" value="Unassembled WGS sequence"/>
</dbReference>
<accession>A0AAE3FLM7</accession>
<dbReference type="Pfam" id="PF04892">
    <property type="entry name" value="VanZ"/>
    <property type="match status" value="1"/>
</dbReference>
<sequence>MPRLPLVPRWLRWSAVAVAAAAIAAASLLVVPPETPDTGAIGFDKLWHAATYLGFGLLLAYALVGANLSVRTKALLVFGVATLYGVGIEVAQASVPYRRYDVLDMVANAVGAALACGWYRFESEVEFVGAEAIEGAD</sequence>
<dbReference type="AlphaFoldDB" id="A0AAE3FLM7"/>
<feature type="transmembrane region" description="Helical" evidence="1">
    <location>
        <begin position="12"/>
        <end position="31"/>
    </location>
</feature>
<dbReference type="EMBL" id="JAKRVY010000001">
    <property type="protein sequence ID" value="MCL9812182.1"/>
    <property type="molecule type" value="Genomic_DNA"/>
</dbReference>
<feature type="domain" description="VanZ-like" evidence="2">
    <location>
        <begin position="43"/>
        <end position="120"/>
    </location>
</feature>
<dbReference type="InterPro" id="IPR006976">
    <property type="entry name" value="VanZ-like"/>
</dbReference>
<feature type="transmembrane region" description="Helical" evidence="1">
    <location>
        <begin position="75"/>
        <end position="95"/>
    </location>
</feature>
<dbReference type="PANTHER" id="PTHR28008">
    <property type="entry name" value="DOMAIN PROTEIN, PUTATIVE (AFU_ORTHOLOGUE AFUA_3G10980)-RELATED"/>
    <property type="match status" value="1"/>
</dbReference>
<dbReference type="NCBIfam" id="NF037970">
    <property type="entry name" value="vanZ_1"/>
    <property type="match status" value="1"/>
</dbReference>
<evidence type="ECO:0000259" key="2">
    <source>
        <dbReference type="Pfam" id="PF04892"/>
    </source>
</evidence>
<dbReference type="RefSeq" id="WP_250593714.1">
    <property type="nucleotide sequence ID" value="NZ_JAKRVY010000001.1"/>
</dbReference>
<protein>
    <submittedName>
        <fullName evidence="3">VanZ family protein</fullName>
    </submittedName>
</protein>
<organism evidence="3 4">
    <name type="scientific">Natranaeroarchaeum aerophilus</name>
    <dbReference type="NCBI Taxonomy" id="2917711"/>
    <lineage>
        <taxon>Archaea</taxon>
        <taxon>Methanobacteriati</taxon>
        <taxon>Methanobacteriota</taxon>
        <taxon>Stenosarchaea group</taxon>
        <taxon>Halobacteria</taxon>
        <taxon>Halobacteriales</taxon>
        <taxon>Natronoarchaeaceae</taxon>
        <taxon>Natranaeroarchaeum</taxon>
    </lineage>
</organism>
<keyword evidence="1" id="KW-1133">Transmembrane helix</keyword>